<dbReference type="Proteomes" id="UP000708208">
    <property type="component" value="Unassembled WGS sequence"/>
</dbReference>
<name>A0A8J2KKP0_9HEXA</name>
<accession>A0A8J2KKP0</accession>
<comment type="caution">
    <text evidence="2">The sequence shown here is derived from an EMBL/GenBank/DDBJ whole genome shotgun (WGS) entry which is preliminary data.</text>
</comment>
<evidence type="ECO:0000313" key="3">
    <source>
        <dbReference type="Proteomes" id="UP000708208"/>
    </source>
</evidence>
<protein>
    <submittedName>
        <fullName evidence="2">Uncharacterized protein</fullName>
    </submittedName>
</protein>
<evidence type="ECO:0000256" key="1">
    <source>
        <dbReference type="SAM" id="MobiDB-lite"/>
    </source>
</evidence>
<proteinExistence type="predicted"/>
<keyword evidence="3" id="KW-1185">Reference proteome</keyword>
<sequence length="128" mass="14092">MSLPLQKWERKKNPTGHQRSKPAKKKRKSAVEILSSDSEESITSQVDIITTPKLVAVTTPDQNSSPEVVISTLEHQIGSQFSSAIRNPEKNIPVRQLFTDTQLAHCSKSQLTSVESLPTNDSSIIIGN</sequence>
<organism evidence="2 3">
    <name type="scientific">Allacma fusca</name>
    <dbReference type="NCBI Taxonomy" id="39272"/>
    <lineage>
        <taxon>Eukaryota</taxon>
        <taxon>Metazoa</taxon>
        <taxon>Ecdysozoa</taxon>
        <taxon>Arthropoda</taxon>
        <taxon>Hexapoda</taxon>
        <taxon>Collembola</taxon>
        <taxon>Symphypleona</taxon>
        <taxon>Sminthuridae</taxon>
        <taxon>Allacma</taxon>
    </lineage>
</organism>
<evidence type="ECO:0000313" key="2">
    <source>
        <dbReference type="EMBL" id="CAG7816275.1"/>
    </source>
</evidence>
<feature type="region of interest" description="Disordered" evidence="1">
    <location>
        <begin position="1"/>
        <end position="36"/>
    </location>
</feature>
<gene>
    <name evidence="2" type="ORF">AFUS01_LOCUS26902</name>
</gene>
<dbReference type="AlphaFoldDB" id="A0A8J2KKP0"/>
<dbReference type="EMBL" id="CAJVCH010365761">
    <property type="protein sequence ID" value="CAG7816275.1"/>
    <property type="molecule type" value="Genomic_DNA"/>
</dbReference>
<feature type="compositionally biased region" description="Basic residues" evidence="1">
    <location>
        <begin position="13"/>
        <end position="28"/>
    </location>
</feature>
<reference evidence="2" key="1">
    <citation type="submission" date="2021-06" db="EMBL/GenBank/DDBJ databases">
        <authorList>
            <person name="Hodson N. C."/>
            <person name="Mongue J. A."/>
            <person name="Jaron S. K."/>
        </authorList>
    </citation>
    <scope>NUCLEOTIDE SEQUENCE</scope>
</reference>